<dbReference type="PANTHER" id="PTHR13604:SF0">
    <property type="entry name" value="ABASIC SITE PROCESSING PROTEIN HMCES"/>
    <property type="match status" value="1"/>
</dbReference>
<gene>
    <name evidence="9" type="ORF">DFA_08775</name>
</gene>
<keyword evidence="5" id="KW-0190">Covalent protein-DNA linkage</keyword>
<protein>
    <recommendedName>
        <fullName evidence="11">DUF159 family protein</fullName>
    </recommendedName>
</protein>
<keyword evidence="7" id="KW-0456">Lyase</keyword>
<dbReference type="OrthoDB" id="20887at2759"/>
<evidence type="ECO:0000313" key="9">
    <source>
        <dbReference type="EMBL" id="EGG17776.1"/>
    </source>
</evidence>
<dbReference type="GeneID" id="14869428"/>
<dbReference type="EMBL" id="GL883021">
    <property type="protein sequence ID" value="EGG17776.1"/>
    <property type="molecule type" value="Genomic_DNA"/>
</dbReference>
<keyword evidence="6" id="KW-0238">DNA-binding</keyword>
<keyword evidence="10" id="KW-1185">Reference proteome</keyword>
<comment type="similarity">
    <text evidence="1">Belongs to the SOS response-associated peptidase family.</text>
</comment>
<dbReference type="Proteomes" id="UP000007797">
    <property type="component" value="Unassembled WGS sequence"/>
</dbReference>
<dbReference type="GO" id="GO:0016829">
    <property type="term" value="F:lyase activity"/>
    <property type="evidence" value="ECO:0007669"/>
    <property type="project" value="UniProtKB-KW"/>
</dbReference>
<dbReference type="AlphaFoldDB" id="F4Q474"/>
<dbReference type="SUPFAM" id="SSF143081">
    <property type="entry name" value="BB1717-like"/>
    <property type="match status" value="1"/>
</dbReference>
<dbReference type="STRING" id="1054147.F4Q474"/>
<evidence type="ECO:0000256" key="5">
    <source>
        <dbReference type="ARBA" id="ARBA00023124"/>
    </source>
</evidence>
<feature type="compositionally biased region" description="Low complexity" evidence="8">
    <location>
        <begin position="349"/>
        <end position="368"/>
    </location>
</feature>
<evidence type="ECO:0000256" key="3">
    <source>
        <dbReference type="ARBA" id="ARBA00022763"/>
    </source>
</evidence>
<evidence type="ECO:0000256" key="6">
    <source>
        <dbReference type="ARBA" id="ARBA00023125"/>
    </source>
</evidence>
<keyword evidence="2" id="KW-0645">Protease</keyword>
<keyword evidence="4" id="KW-0378">Hydrolase</keyword>
<reference evidence="10" key="1">
    <citation type="journal article" date="2011" name="Genome Res.">
        <title>Phylogeny-wide analysis of social amoeba genomes highlights ancient origins for complex intercellular communication.</title>
        <authorList>
            <person name="Heidel A.J."/>
            <person name="Lawal H.M."/>
            <person name="Felder M."/>
            <person name="Schilde C."/>
            <person name="Helps N.R."/>
            <person name="Tunggal B."/>
            <person name="Rivero F."/>
            <person name="John U."/>
            <person name="Schleicher M."/>
            <person name="Eichinger L."/>
            <person name="Platzer M."/>
            <person name="Noegel A.A."/>
            <person name="Schaap P."/>
            <person name="Gloeckner G."/>
        </authorList>
    </citation>
    <scope>NUCLEOTIDE SEQUENCE [LARGE SCALE GENOMIC DNA]</scope>
    <source>
        <strain evidence="10">SH3</strain>
    </source>
</reference>
<feature type="region of interest" description="Disordered" evidence="8">
    <location>
        <begin position="269"/>
        <end position="290"/>
    </location>
</feature>
<dbReference type="GO" id="GO:0008233">
    <property type="term" value="F:peptidase activity"/>
    <property type="evidence" value="ECO:0007669"/>
    <property type="project" value="UniProtKB-KW"/>
</dbReference>
<dbReference type="PANTHER" id="PTHR13604">
    <property type="entry name" value="DC12-RELATED"/>
    <property type="match status" value="1"/>
</dbReference>
<dbReference type="Pfam" id="PF02586">
    <property type="entry name" value="SRAP"/>
    <property type="match status" value="1"/>
</dbReference>
<evidence type="ECO:0008006" key="11">
    <source>
        <dbReference type="Google" id="ProtNLM"/>
    </source>
</evidence>
<evidence type="ECO:0000256" key="8">
    <source>
        <dbReference type="SAM" id="MobiDB-lite"/>
    </source>
</evidence>
<evidence type="ECO:0000256" key="2">
    <source>
        <dbReference type="ARBA" id="ARBA00022670"/>
    </source>
</evidence>
<dbReference type="InterPro" id="IPR036590">
    <property type="entry name" value="SRAP-like"/>
</dbReference>
<dbReference type="GO" id="GO:0106300">
    <property type="term" value="P:protein-DNA covalent cross-linking repair"/>
    <property type="evidence" value="ECO:0007669"/>
    <property type="project" value="InterPro"/>
</dbReference>
<accession>F4Q474</accession>
<evidence type="ECO:0000256" key="7">
    <source>
        <dbReference type="ARBA" id="ARBA00023239"/>
    </source>
</evidence>
<keyword evidence="3" id="KW-0227">DNA damage</keyword>
<dbReference type="KEGG" id="dfa:DFA_08775"/>
<dbReference type="RefSeq" id="XP_004356260.1">
    <property type="nucleotide sequence ID" value="XM_004356207.1"/>
</dbReference>
<sequence length="392" mass="43723">MCGRSVLTLEPQDIQARTNTTRVIGQYQQSYNVTIGMVQPVIVASANQHVVQAMTWGGVTIGTQMGLSNIRSDNKNGLFKSMLKKQRCLVVANGFYEWKHPTHGNSKPLPYYFHIPNQEEKTKTTSSSLSSSDSMMISESDRFGGNEKIIDKSKTIMLMAGVYQVTKDNGGNDSYRYSVITTDASKEVSPVHHRMPVIFRDQDDINRWLSESTTDEESYGMMKQFIGLSSHRVPMLVNSIKNNGPELIENEKDYYSKHGINRFFQPIQDVQQSQQDVQQSQQPIEQQNNVQIQPTILDEEVEFDFFDDTPPPSSSSSSTISQPSFVNTQISSSSSSSSSQSKPRANSNTTTKKPTVSKSPSKSPSKSTLLANKKSFTNPPKGGGIERFFTPQ</sequence>
<dbReference type="GO" id="GO:0006508">
    <property type="term" value="P:proteolysis"/>
    <property type="evidence" value="ECO:0007669"/>
    <property type="project" value="UniProtKB-KW"/>
</dbReference>
<evidence type="ECO:0000256" key="1">
    <source>
        <dbReference type="ARBA" id="ARBA00008136"/>
    </source>
</evidence>
<dbReference type="GO" id="GO:0003697">
    <property type="term" value="F:single-stranded DNA binding"/>
    <property type="evidence" value="ECO:0007669"/>
    <property type="project" value="InterPro"/>
</dbReference>
<dbReference type="InterPro" id="IPR003738">
    <property type="entry name" value="SRAP"/>
</dbReference>
<name>F4Q474_CACFS</name>
<evidence type="ECO:0000313" key="10">
    <source>
        <dbReference type="Proteomes" id="UP000007797"/>
    </source>
</evidence>
<proteinExistence type="inferred from homology"/>
<feature type="region of interest" description="Disordered" evidence="8">
    <location>
        <begin position="304"/>
        <end position="392"/>
    </location>
</feature>
<dbReference type="OMA" id="EMHEKHT"/>
<organism evidence="9 10">
    <name type="scientific">Cavenderia fasciculata</name>
    <name type="common">Slime mold</name>
    <name type="synonym">Dictyostelium fasciculatum</name>
    <dbReference type="NCBI Taxonomy" id="261658"/>
    <lineage>
        <taxon>Eukaryota</taxon>
        <taxon>Amoebozoa</taxon>
        <taxon>Evosea</taxon>
        <taxon>Eumycetozoa</taxon>
        <taxon>Dictyostelia</taxon>
        <taxon>Acytosteliales</taxon>
        <taxon>Cavenderiaceae</taxon>
        <taxon>Cavenderia</taxon>
    </lineage>
</organism>
<evidence type="ECO:0000256" key="4">
    <source>
        <dbReference type="ARBA" id="ARBA00022801"/>
    </source>
</evidence>
<feature type="compositionally biased region" description="Low complexity" evidence="8">
    <location>
        <begin position="314"/>
        <end position="341"/>
    </location>
</feature>
<dbReference type="Gene3D" id="3.90.1680.10">
    <property type="entry name" value="SOS response associated peptidase-like"/>
    <property type="match status" value="1"/>
</dbReference>